<sequence length="346" mass="37407">MQQLDALLGPVDGPGPGGEDLSFSPEYDAIAEARRADDPSLEQGEWVADLKQADWPAVERLAGELLRTRSKDLRLAGWWAEAQVHNHGFEGLARGYRLVAGLCDAWWDQLHPLAEDGDQEQRIGNLAWLITHSVRWLRELPLVQSPRGSWGLAQIEAAAARGGDAEGPDSDAIEAARRDTPHGFYVRLVEQLDECAAALAAMEAAVDARLGMDGPSFGSLRDALDHVRNAGRRFAREAGVLLDGTGPGDAAPAGGDEPAAASAPSLVPPAQAGPIASRRDAIARLREVAEWFRRNEPHSPVAYLADKAAHWGEMPLHVWLRRVVKDHGTLEQLEDLLDSAAPASEE</sequence>
<evidence type="ECO:0000256" key="1">
    <source>
        <dbReference type="SAM" id="MobiDB-lite"/>
    </source>
</evidence>
<dbReference type="STRING" id="1385515.GCA_000423325_01518"/>
<dbReference type="Pfam" id="PF06812">
    <property type="entry name" value="ImpA_N"/>
    <property type="match status" value="1"/>
</dbReference>
<feature type="compositionally biased region" description="Low complexity" evidence="1">
    <location>
        <begin position="248"/>
        <end position="272"/>
    </location>
</feature>
<reference evidence="3 4" key="1">
    <citation type="submission" date="2013-08" db="EMBL/GenBank/DDBJ databases">
        <title>Genomic analysis of Lysobacter defluvii.</title>
        <authorList>
            <person name="Wang Q."/>
            <person name="Wang G."/>
        </authorList>
    </citation>
    <scope>NUCLEOTIDE SEQUENCE [LARGE SCALE GENOMIC DNA]</scope>
    <source>
        <strain evidence="3 4">IMMIB APB-9</strain>
    </source>
</reference>
<protein>
    <submittedName>
        <fullName evidence="3">Type VI secretion protein</fullName>
    </submittedName>
</protein>
<name>A0A0A0M6F4_9GAMM</name>
<gene>
    <name evidence="3" type="ORF">N791_04455</name>
</gene>
<accession>A0A0A0M6F4</accession>
<dbReference type="InterPro" id="IPR017740">
    <property type="entry name" value="TssA-like"/>
</dbReference>
<comment type="caution">
    <text evidence="3">The sequence shown here is derived from an EMBL/GenBank/DDBJ whole genome shotgun (WGS) entry which is preliminary data.</text>
</comment>
<dbReference type="Proteomes" id="UP000030003">
    <property type="component" value="Unassembled WGS sequence"/>
</dbReference>
<evidence type="ECO:0000313" key="4">
    <source>
        <dbReference type="Proteomes" id="UP000030003"/>
    </source>
</evidence>
<keyword evidence="4" id="KW-1185">Reference proteome</keyword>
<feature type="region of interest" description="Disordered" evidence="1">
    <location>
        <begin position="241"/>
        <end position="272"/>
    </location>
</feature>
<dbReference type="OrthoDB" id="9771118at2"/>
<dbReference type="PANTHER" id="PTHR37951:SF1">
    <property type="entry name" value="TYPE VI SECRETION SYSTEM COMPONENT TSSA1"/>
    <property type="match status" value="1"/>
</dbReference>
<feature type="domain" description="ImpA N-terminal" evidence="2">
    <location>
        <begin position="9"/>
        <end position="130"/>
    </location>
</feature>
<dbReference type="EMBL" id="AVBH01000287">
    <property type="protein sequence ID" value="KGO97597.1"/>
    <property type="molecule type" value="Genomic_DNA"/>
</dbReference>
<dbReference type="eggNOG" id="COG3515">
    <property type="taxonomic scope" value="Bacteria"/>
</dbReference>
<proteinExistence type="predicted"/>
<dbReference type="AlphaFoldDB" id="A0A0A0M6F4"/>
<evidence type="ECO:0000313" key="3">
    <source>
        <dbReference type="EMBL" id="KGO97597.1"/>
    </source>
</evidence>
<dbReference type="PANTHER" id="PTHR37951">
    <property type="entry name" value="CYTOPLASMIC PROTEIN-RELATED"/>
    <property type="match status" value="1"/>
</dbReference>
<dbReference type="InterPro" id="IPR010657">
    <property type="entry name" value="ImpA_N"/>
</dbReference>
<evidence type="ECO:0000259" key="2">
    <source>
        <dbReference type="Pfam" id="PF06812"/>
    </source>
</evidence>
<organism evidence="3 4">
    <name type="scientific">Lysobacter defluvii IMMIB APB-9 = DSM 18482</name>
    <dbReference type="NCBI Taxonomy" id="1385515"/>
    <lineage>
        <taxon>Bacteria</taxon>
        <taxon>Pseudomonadati</taxon>
        <taxon>Pseudomonadota</taxon>
        <taxon>Gammaproteobacteria</taxon>
        <taxon>Lysobacterales</taxon>
        <taxon>Lysobacteraceae</taxon>
        <taxon>Novilysobacter</taxon>
    </lineage>
</organism>
<feature type="compositionally biased region" description="Low complexity" evidence="1">
    <location>
        <begin position="1"/>
        <end position="11"/>
    </location>
</feature>
<feature type="region of interest" description="Disordered" evidence="1">
    <location>
        <begin position="1"/>
        <end position="23"/>
    </location>
</feature>
<dbReference type="NCBIfam" id="TIGR03363">
    <property type="entry name" value="VI_chp_8"/>
    <property type="match status" value="1"/>
</dbReference>